<evidence type="ECO:0000256" key="2">
    <source>
        <dbReference type="SAM" id="Phobius"/>
    </source>
</evidence>
<comment type="caution">
    <text evidence="3">The sequence shown here is derived from an EMBL/GenBank/DDBJ whole genome shotgun (WGS) entry which is preliminary data.</text>
</comment>
<sequence>MSSRHHGFASCCAEGDFCHPDGLCYNLNGGQPTVRRQYCTDPTWGTTNCRPFCRHNADANSPSDGGAILTPCMDCKFCCGAFQYDCCYDHKGEYAIQGYQVGPGISYVSNSTTTQVVTSPSGGTPSTLGLATADTTLASATSSPTQNGSDTTGLNGGMIAGVVIGASLGVGTICITAALFFRKRSPSTPPSEQQFKGMWDTQNKPQNYAYSGNPHQELSSITSPEELPGVNLRHEMS</sequence>
<dbReference type="EMBL" id="JARVKM010000033">
    <property type="protein sequence ID" value="KAK9775635.1"/>
    <property type="molecule type" value="Genomic_DNA"/>
</dbReference>
<protein>
    <submittedName>
        <fullName evidence="3">Uncharacterized protein</fullName>
    </submittedName>
</protein>
<keyword evidence="2" id="KW-0472">Membrane</keyword>
<evidence type="ECO:0000313" key="3">
    <source>
        <dbReference type="EMBL" id="KAK9775635.1"/>
    </source>
</evidence>
<organism evidence="3 4">
    <name type="scientific">Seiridium cardinale</name>
    <dbReference type="NCBI Taxonomy" id="138064"/>
    <lineage>
        <taxon>Eukaryota</taxon>
        <taxon>Fungi</taxon>
        <taxon>Dikarya</taxon>
        <taxon>Ascomycota</taxon>
        <taxon>Pezizomycotina</taxon>
        <taxon>Sordariomycetes</taxon>
        <taxon>Xylariomycetidae</taxon>
        <taxon>Amphisphaeriales</taxon>
        <taxon>Sporocadaceae</taxon>
        <taxon>Seiridium</taxon>
    </lineage>
</organism>
<reference evidence="3 4" key="1">
    <citation type="submission" date="2024-02" db="EMBL/GenBank/DDBJ databases">
        <title>First draft genome assembly of two strains of Seiridium cardinale.</title>
        <authorList>
            <person name="Emiliani G."/>
            <person name="Scali E."/>
        </authorList>
    </citation>
    <scope>NUCLEOTIDE SEQUENCE [LARGE SCALE GENOMIC DNA]</scope>
    <source>
        <strain evidence="3 4">BM-138-000479</strain>
    </source>
</reference>
<keyword evidence="4" id="KW-1185">Reference proteome</keyword>
<evidence type="ECO:0000313" key="4">
    <source>
        <dbReference type="Proteomes" id="UP001465668"/>
    </source>
</evidence>
<dbReference type="Proteomes" id="UP001465668">
    <property type="component" value="Unassembled WGS sequence"/>
</dbReference>
<name>A0ABR2XPA2_9PEZI</name>
<feature type="transmembrane region" description="Helical" evidence="2">
    <location>
        <begin position="158"/>
        <end position="181"/>
    </location>
</feature>
<keyword evidence="2" id="KW-0812">Transmembrane</keyword>
<feature type="compositionally biased region" description="Polar residues" evidence="1">
    <location>
        <begin position="190"/>
        <end position="223"/>
    </location>
</feature>
<keyword evidence="2" id="KW-1133">Transmembrane helix</keyword>
<accession>A0ABR2XPA2</accession>
<proteinExistence type="predicted"/>
<evidence type="ECO:0000256" key="1">
    <source>
        <dbReference type="SAM" id="MobiDB-lite"/>
    </source>
</evidence>
<feature type="region of interest" description="Disordered" evidence="1">
    <location>
        <begin position="185"/>
        <end position="237"/>
    </location>
</feature>
<gene>
    <name evidence="3" type="ORF">SCAR479_07742</name>
</gene>